<evidence type="ECO:0000256" key="1">
    <source>
        <dbReference type="ARBA" id="ARBA00006739"/>
    </source>
</evidence>
<dbReference type="PANTHER" id="PTHR43685">
    <property type="entry name" value="GLYCOSYLTRANSFERASE"/>
    <property type="match status" value="1"/>
</dbReference>
<name>A0A0G1C071_9BACT</name>
<comment type="similarity">
    <text evidence="1">Belongs to the glycosyltransferase 2 family.</text>
</comment>
<evidence type="ECO:0000256" key="4">
    <source>
        <dbReference type="SAM" id="Phobius"/>
    </source>
</evidence>
<evidence type="ECO:0000256" key="2">
    <source>
        <dbReference type="ARBA" id="ARBA00022676"/>
    </source>
</evidence>
<dbReference type="AlphaFoldDB" id="A0A0G1C071"/>
<evidence type="ECO:0000313" key="6">
    <source>
        <dbReference type="EMBL" id="KKS43048.1"/>
    </source>
</evidence>
<dbReference type="Pfam" id="PF00535">
    <property type="entry name" value="Glycos_transf_2"/>
    <property type="match status" value="1"/>
</dbReference>
<dbReference type="InterPro" id="IPR050834">
    <property type="entry name" value="Glycosyltransf_2"/>
</dbReference>
<dbReference type="PANTHER" id="PTHR43685:SF5">
    <property type="entry name" value="GLYCOSYLTRANSFERASE EPSE-RELATED"/>
    <property type="match status" value="1"/>
</dbReference>
<gene>
    <name evidence="6" type="ORF">UV06_C0003G0049</name>
</gene>
<sequence>MRHTITQNPLISVILPVYNAGKYLVEALESLRYQTYPYFEVIAIDDASTDDSYKILRNYTQIDSRFKVYHNKTNLRIANTLNFGLTKAKGHLIARMDADDIALPSRFQKQVNFLTKHPGVVIVGGQCLTMDKDSHITGKKLFPVNHIAIHELMFTANPLQHPGIMINRRLLPQDFVWYNPHLTPAEDLDLYFRLGKFGLYANLKTTTLMYRQHGDSETFRDPKHTFNVTQRVRRLAVSKYGYKPSLKSRLLAGAQSLILSVIPSVLVFPLYTFLRGTKIKEKLENLNLRLAS</sequence>
<evidence type="ECO:0000256" key="3">
    <source>
        <dbReference type="ARBA" id="ARBA00022679"/>
    </source>
</evidence>
<organism evidence="6 7">
    <name type="scientific">Candidatus Collierbacteria bacterium GW2011_GWA2_42_17</name>
    <dbReference type="NCBI Taxonomy" id="1618378"/>
    <lineage>
        <taxon>Bacteria</taxon>
        <taxon>Candidatus Collieribacteriota</taxon>
    </lineage>
</organism>
<reference evidence="6 7" key="1">
    <citation type="journal article" date="2015" name="Nature">
        <title>rRNA introns, odd ribosomes, and small enigmatic genomes across a large radiation of phyla.</title>
        <authorList>
            <person name="Brown C.T."/>
            <person name="Hug L.A."/>
            <person name="Thomas B.C."/>
            <person name="Sharon I."/>
            <person name="Castelle C.J."/>
            <person name="Singh A."/>
            <person name="Wilkins M.J."/>
            <person name="Williams K.H."/>
            <person name="Banfield J.F."/>
        </authorList>
    </citation>
    <scope>NUCLEOTIDE SEQUENCE [LARGE SCALE GENOMIC DNA]</scope>
</reference>
<dbReference type="EMBL" id="LCDA01000003">
    <property type="protein sequence ID" value="KKS43048.1"/>
    <property type="molecule type" value="Genomic_DNA"/>
</dbReference>
<feature type="transmembrane region" description="Helical" evidence="4">
    <location>
        <begin position="250"/>
        <end position="274"/>
    </location>
</feature>
<keyword evidence="4" id="KW-0472">Membrane</keyword>
<comment type="caution">
    <text evidence="6">The sequence shown here is derived from an EMBL/GenBank/DDBJ whole genome shotgun (WGS) entry which is preliminary data.</text>
</comment>
<dbReference type="SUPFAM" id="SSF53448">
    <property type="entry name" value="Nucleotide-diphospho-sugar transferases"/>
    <property type="match status" value="1"/>
</dbReference>
<keyword evidence="3 6" id="KW-0808">Transferase</keyword>
<dbReference type="Gene3D" id="3.90.550.10">
    <property type="entry name" value="Spore Coat Polysaccharide Biosynthesis Protein SpsA, Chain A"/>
    <property type="match status" value="1"/>
</dbReference>
<proteinExistence type="inferred from homology"/>
<dbReference type="GO" id="GO:0016757">
    <property type="term" value="F:glycosyltransferase activity"/>
    <property type="evidence" value="ECO:0007669"/>
    <property type="project" value="UniProtKB-KW"/>
</dbReference>
<evidence type="ECO:0000313" key="7">
    <source>
        <dbReference type="Proteomes" id="UP000033854"/>
    </source>
</evidence>
<dbReference type="InterPro" id="IPR029044">
    <property type="entry name" value="Nucleotide-diphossugar_trans"/>
</dbReference>
<evidence type="ECO:0000259" key="5">
    <source>
        <dbReference type="Pfam" id="PF00535"/>
    </source>
</evidence>
<keyword evidence="2" id="KW-0328">Glycosyltransferase</keyword>
<dbReference type="Proteomes" id="UP000033854">
    <property type="component" value="Unassembled WGS sequence"/>
</dbReference>
<keyword evidence="4" id="KW-0812">Transmembrane</keyword>
<feature type="domain" description="Glycosyltransferase 2-like" evidence="5">
    <location>
        <begin position="12"/>
        <end position="154"/>
    </location>
</feature>
<dbReference type="CDD" id="cd00761">
    <property type="entry name" value="Glyco_tranf_GTA_type"/>
    <property type="match status" value="1"/>
</dbReference>
<keyword evidence="4" id="KW-1133">Transmembrane helix</keyword>
<protein>
    <submittedName>
        <fullName evidence="6">Glycosyl transferase family 2</fullName>
    </submittedName>
</protein>
<accession>A0A0G1C071</accession>
<dbReference type="InterPro" id="IPR001173">
    <property type="entry name" value="Glyco_trans_2-like"/>
</dbReference>